<dbReference type="RefSeq" id="WP_095334341.1">
    <property type="nucleotide sequence ID" value="NZ_NPBQ01000148.1"/>
</dbReference>
<organism evidence="1 2">
    <name type="scientific">Niallia circulans</name>
    <name type="common">Bacillus circulans</name>
    <dbReference type="NCBI Taxonomy" id="1397"/>
    <lineage>
        <taxon>Bacteria</taxon>
        <taxon>Bacillati</taxon>
        <taxon>Bacillota</taxon>
        <taxon>Bacilli</taxon>
        <taxon>Bacillales</taxon>
        <taxon>Bacillaceae</taxon>
        <taxon>Niallia</taxon>
    </lineage>
</organism>
<gene>
    <name evidence="1" type="ORF">CHH57_24100</name>
</gene>
<accession>A0AA91YYT2</accession>
<name>A0AA91YYT2_NIACI</name>
<proteinExistence type="predicted"/>
<evidence type="ECO:0000313" key="1">
    <source>
        <dbReference type="EMBL" id="PAD80646.1"/>
    </source>
</evidence>
<evidence type="ECO:0000313" key="2">
    <source>
        <dbReference type="Proteomes" id="UP000216961"/>
    </source>
</evidence>
<dbReference type="EMBL" id="NPBQ01000148">
    <property type="protein sequence ID" value="PAD80646.1"/>
    <property type="molecule type" value="Genomic_DNA"/>
</dbReference>
<comment type="caution">
    <text evidence="1">The sequence shown here is derived from an EMBL/GenBank/DDBJ whole genome shotgun (WGS) entry which is preliminary data.</text>
</comment>
<dbReference type="Proteomes" id="UP000216961">
    <property type="component" value="Unassembled WGS sequence"/>
</dbReference>
<reference evidence="1 2" key="1">
    <citation type="submission" date="2017-07" db="EMBL/GenBank/DDBJ databases">
        <title>Isolation and whole genome analysis of endospore-forming bacteria from heroin.</title>
        <authorList>
            <person name="Kalinowski J."/>
            <person name="Ahrens B."/>
            <person name="Al-Dilaimi A."/>
            <person name="Winkler A."/>
            <person name="Wibberg D."/>
            <person name="Schleenbecker U."/>
            <person name="Ruckert C."/>
            <person name="Wolfel R."/>
            <person name="Grass G."/>
        </authorList>
    </citation>
    <scope>NUCLEOTIDE SEQUENCE [LARGE SCALE GENOMIC DNA]</scope>
    <source>
        <strain evidence="1 2">7521-2</strain>
    </source>
</reference>
<sequence length="62" mass="7321">MPSSISPKSRKLLDLKLPNMEKESNFQFVAFPFRIQFDTENYKSQQTFGSFIYSFKIAIEYS</sequence>
<protein>
    <submittedName>
        <fullName evidence="1">Uncharacterized protein</fullName>
    </submittedName>
</protein>
<dbReference type="AlphaFoldDB" id="A0AA91YYT2"/>